<keyword evidence="3 12" id="KW-0808">Transferase</keyword>
<evidence type="ECO:0000256" key="14">
    <source>
        <dbReference type="SAM" id="MobiDB-lite"/>
    </source>
</evidence>
<dbReference type="PANTHER" id="PTHR30313">
    <property type="entry name" value="DNA PRIMASE"/>
    <property type="match status" value="1"/>
</dbReference>
<dbReference type="InterPro" id="IPR013264">
    <property type="entry name" value="DNAG_N"/>
</dbReference>
<dbReference type="InterPro" id="IPR034151">
    <property type="entry name" value="TOPRIM_DnaG_bac"/>
</dbReference>
<keyword evidence="8 12" id="KW-0862">Zinc</keyword>
<dbReference type="Gene3D" id="3.90.580.10">
    <property type="entry name" value="Zinc finger, CHC2-type domain"/>
    <property type="match status" value="1"/>
</dbReference>
<comment type="domain">
    <text evidence="12">Contains an N-terminal zinc-binding domain, a central core domain that contains the primase activity, and a C-terminal DnaB-binding domain.</text>
</comment>
<sequence>MAGLIRRNDIDEVRSRVNIADVVGEFVTLKSAGVGSMKGLCPFHDERSPSFHVRPQVGYYHCFGCGEGGDVFSFLQKVDHVTFSEAVERLAAGIGFELHYEDGGQASDHSNRARLLAANEAAREWFTEQLMTDGADAGRQFLGERGFDAAAAERFGVGYAPQGWDNLGKHLRSRGFTAEELSVAGLTSSGDRGSYDRFRGRLVWPIRDQTGQTVGFGARRLFDDDKGPKYLNTPETPVYHKSQVLYGLDLAKRDISRGRQVVVVEGYTDVMACHLAGVTTAVATCGTAFGVDHIKIIRRILGDDTSGLGEVVFTFDPDAAGQKAALRAFSEEQRFEAQTYVAVAPDGLDPCDLRLSRGDDAVRRLISSKKPMFEFAIRQKLLNYDLNTVEGRAAGLREAAPIVSDIRDPALRPGYTRELAGLLGIELDEATRAVEAARRREESGQRNAGSARVSTPSSSSPAGSGRPATADRGQTGSFDRAPMSAASRGQGDGSDRTQTGPQHSLGRPGQTLSGSAQPGSAQPGSAQPGSAQSGSAQPGSQRGSAHSADPVPAIPSVSLTQLPATTAVRLERDALMAMLQYPKVVGRELLARASVVGFSDASLAAVRSAIAASIDDYERADWVAVIAGAVAPQYVRLVEQLAVAPVPERPERELDVYLRRVTSSLIERHLVRRKAEVHGRLQRTDSTADPEAYRSLNRELMQLEAERRAIQAD</sequence>
<evidence type="ECO:0000256" key="3">
    <source>
        <dbReference type="ARBA" id="ARBA00022679"/>
    </source>
</evidence>
<reference evidence="16 17" key="1">
    <citation type="submission" date="2017-04" db="EMBL/GenBank/DDBJ databases">
        <title>Comparative genome analysis of Subtercola boreus.</title>
        <authorList>
            <person name="Cho Y.-J."/>
            <person name="Cho A."/>
            <person name="Kim O.-S."/>
            <person name="Lee J.-I."/>
        </authorList>
    </citation>
    <scope>NUCLEOTIDE SEQUENCE [LARGE SCALE GENOMIC DNA]</scope>
    <source>
        <strain evidence="16 17">P28004</strain>
    </source>
</reference>
<dbReference type="SUPFAM" id="SSF57783">
    <property type="entry name" value="Zinc beta-ribbon"/>
    <property type="match status" value="1"/>
</dbReference>
<dbReference type="PIRSF" id="PIRSF002811">
    <property type="entry name" value="DnaG"/>
    <property type="match status" value="1"/>
</dbReference>
<dbReference type="InterPro" id="IPR019475">
    <property type="entry name" value="DNA_primase_DnaB-bd"/>
</dbReference>
<feature type="region of interest" description="Disordered" evidence="14">
    <location>
        <begin position="436"/>
        <end position="557"/>
    </location>
</feature>
<evidence type="ECO:0000256" key="5">
    <source>
        <dbReference type="ARBA" id="ARBA00022705"/>
    </source>
</evidence>
<feature type="compositionally biased region" description="Low complexity" evidence="14">
    <location>
        <begin position="448"/>
        <end position="470"/>
    </location>
</feature>
<evidence type="ECO:0000256" key="6">
    <source>
        <dbReference type="ARBA" id="ARBA00022723"/>
    </source>
</evidence>
<dbReference type="InterPro" id="IPR050219">
    <property type="entry name" value="DnaG_primase"/>
</dbReference>
<evidence type="ECO:0000259" key="15">
    <source>
        <dbReference type="PROSITE" id="PS50880"/>
    </source>
</evidence>
<organism evidence="16 17">
    <name type="scientific">Subtercola boreus</name>
    <dbReference type="NCBI Taxonomy" id="120213"/>
    <lineage>
        <taxon>Bacteria</taxon>
        <taxon>Bacillati</taxon>
        <taxon>Actinomycetota</taxon>
        <taxon>Actinomycetes</taxon>
        <taxon>Micrococcales</taxon>
        <taxon>Microbacteriaceae</taxon>
        <taxon>Subtercola</taxon>
    </lineage>
</organism>
<evidence type="ECO:0000256" key="1">
    <source>
        <dbReference type="ARBA" id="ARBA00022478"/>
    </source>
</evidence>
<dbReference type="Pfam" id="PF01807">
    <property type="entry name" value="Zn_ribbon_DnaG"/>
    <property type="match status" value="1"/>
</dbReference>
<dbReference type="EC" id="2.7.7.101" evidence="12"/>
<keyword evidence="7 12" id="KW-0863">Zinc-finger</keyword>
<dbReference type="Pfam" id="PF10410">
    <property type="entry name" value="DnaB_bind"/>
    <property type="match status" value="1"/>
</dbReference>
<dbReference type="FunFam" id="3.90.580.10:FF:000001">
    <property type="entry name" value="DNA primase"/>
    <property type="match status" value="1"/>
</dbReference>
<feature type="domain" description="Toprim" evidence="15">
    <location>
        <begin position="259"/>
        <end position="345"/>
    </location>
</feature>
<keyword evidence="2 12" id="KW-0639">Primosome</keyword>
<dbReference type="RefSeq" id="WP_147304002.1">
    <property type="nucleotide sequence ID" value="NZ_NBXC01000015.1"/>
</dbReference>
<dbReference type="GO" id="GO:0003677">
    <property type="term" value="F:DNA binding"/>
    <property type="evidence" value="ECO:0007669"/>
    <property type="project" value="UniProtKB-KW"/>
</dbReference>
<keyword evidence="5 12" id="KW-0235">DNA replication</keyword>
<evidence type="ECO:0000256" key="7">
    <source>
        <dbReference type="ARBA" id="ARBA00022771"/>
    </source>
</evidence>
<dbReference type="Proteomes" id="UP000257080">
    <property type="component" value="Unassembled WGS sequence"/>
</dbReference>
<dbReference type="SMART" id="SM00400">
    <property type="entry name" value="ZnF_CHCC"/>
    <property type="match status" value="1"/>
</dbReference>
<dbReference type="SMART" id="SM00493">
    <property type="entry name" value="TOPRIM"/>
    <property type="match status" value="1"/>
</dbReference>
<keyword evidence="4 12" id="KW-0548">Nucleotidyltransferase</keyword>
<comment type="catalytic activity">
    <reaction evidence="12">
        <text>ssDNA + n NTP = ssDNA/pppN(pN)n-1 hybrid + (n-1) diphosphate.</text>
        <dbReference type="EC" id="2.7.7.101"/>
    </reaction>
</comment>
<dbReference type="Pfam" id="PF08275">
    <property type="entry name" value="DNAG_N"/>
    <property type="match status" value="1"/>
</dbReference>
<dbReference type="OrthoDB" id="9803773at2"/>
<dbReference type="GO" id="GO:0005737">
    <property type="term" value="C:cytoplasm"/>
    <property type="evidence" value="ECO:0007669"/>
    <property type="project" value="TreeGrafter"/>
</dbReference>
<dbReference type="InterPro" id="IPR006171">
    <property type="entry name" value="TOPRIM_dom"/>
</dbReference>
<dbReference type="InterPro" id="IPR030846">
    <property type="entry name" value="DnaG_bac"/>
</dbReference>
<dbReference type="PROSITE" id="PS50880">
    <property type="entry name" value="TOPRIM"/>
    <property type="match status" value="1"/>
</dbReference>
<dbReference type="InterPro" id="IPR037068">
    <property type="entry name" value="DNA_primase_core_N_sf"/>
</dbReference>
<dbReference type="GO" id="GO:0000428">
    <property type="term" value="C:DNA-directed RNA polymerase complex"/>
    <property type="evidence" value="ECO:0007669"/>
    <property type="project" value="UniProtKB-KW"/>
</dbReference>
<dbReference type="InterPro" id="IPR013173">
    <property type="entry name" value="DNA_primase_DnaG_DnaB-bd_dom"/>
</dbReference>
<dbReference type="Pfam" id="PF13662">
    <property type="entry name" value="Toprim_4"/>
    <property type="match status" value="1"/>
</dbReference>
<evidence type="ECO:0000313" key="17">
    <source>
        <dbReference type="Proteomes" id="UP000257080"/>
    </source>
</evidence>
<dbReference type="GO" id="GO:0003899">
    <property type="term" value="F:DNA-directed RNA polymerase activity"/>
    <property type="evidence" value="ECO:0007669"/>
    <property type="project" value="UniProtKB-UniRule"/>
</dbReference>
<evidence type="ECO:0000256" key="4">
    <source>
        <dbReference type="ARBA" id="ARBA00022695"/>
    </source>
</evidence>
<dbReference type="Gene3D" id="3.90.980.10">
    <property type="entry name" value="DNA primase, catalytic core, N-terminal domain"/>
    <property type="match status" value="1"/>
</dbReference>
<keyword evidence="6 12" id="KW-0479">Metal-binding</keyword>
<comment type="cofactor">
    <cofactor evidence="12 13">
        <name>Zn(2+)</name>
        <dbReference type="ChEBI" id="CHEBI:29105"/>
    </cofactor>
    <text evidence="12 13">Binds 1 zinc ion per monomer.</text>
</comment>
<comment type="caution">
    <text evidence="16">The sequence shown here is derived from an EMBL/GenBank/DDBJ whole genome shotgun (WGS) entry which is preliminary data.</text>
</comment>
<evidence type="ECO:0000256" key="10">
    <source>
        <dbReference type="ARBA" id="ARBA00023125"/>
    </source>
</evidence>
<evidence type="ECO:0000313" key="16">
    <source>
        <dbReference type="EMBL" id="RFA27162.1"/>
    </source>
</evidence>
<keyword evidence="10 12" id="KW-0238">DNA-binding</keyword>
<accession>A0A3E0WAD8</accession>
<feature type="zinc finger region" description="CHC2-type" evidence="12 13">
    <location>
        <begin position="41"/>
        <end position="65"/>
    </location>
</feature>
<protein>
    <recommendedName>
        <fullName evidence="12">DNA primase</fullName>
        <ecNumber evidence="12">2.7.7.101</ecNumber>
    </recommendedName>
</protein>
<evidence type="ECO:0000256" key="13">
    <source>
        <dbReference type="PIRSR" id="PIRSR002811-1"/>
    </source>
</evidence>
<comment type="subunit">
    <text evidence="12">Monomer. Interacts with DnaB.</text>
</comment>
<dbReference type="InterPro" id="IPR036977">
    <property type="entry name" value="DNA_primase_Znf_CHC2"/>
</dbReference>
<evidence type="ECO:0000256" key="11">
    <source>
        <dbReference type="ARBA" id="ARBA00023163"/>
    </source>
</evidence>
<dbReference type="NCBIfam" id="TIGR01391">
    <property type="entry name" value="dnaG"/>
    <property type="match status" value="1"/>
</dbReference>
<comment type="function">
    <text evidence="12">RNA polymerase that catalyzes the synthesis of short RNA molecules used as primers for DNA polymerase during DNA replication.</text>
</comment>
<dbReference type="InterPro" id="IPR002694">
    <property type="entry name" value="Znf_CHC2"/>
</dbReference>
<dbReference type="Gene3D" id="3.40.1360.10">
    <property type="match status" value="1"/>
</dbReference>
<dbReference type="HAMAP" id="MF_00974">
    <property type="entry name" value="DNA_primase_DnaG"/>
    <property type="match status" value="1"/>
</dbReference>
<evidence type="ECO:0000256" key="8">
    <source>
        <dbReference type="ARBA" id="ARBA00022833"/>
    </source>
</evidence>
<keyword evidence="1 12" id="KW-0240">DNA-directed RNA polymerase</keyword>
<gene>
    <name evidence="12" type="primary">dnaG</name>
    <name evidence="16" type="ORF">B7R25_08630</name>
</gene>
<dbReference type="GO" id="GO:1990077">
    <property type="term" value="C:primosome complex"/>
    <property type="evidence" value="ECO:0007669"/>
    <property type="project" value="UniProtKB-KW"/>
</dbReference>
<dbReference type="PANTHER" id="PTHR30313:SF2">
    <property type="entry name" value="DNA PRIMASE"/>
    <property type="match status" value="1"/>
</dbReference>
<dbReference type="AlphaFoldDB" id="A0A3E0WAD8"/>
<comment type="similarity">
    <text evidence="12">Belongs to the DnaG primase family.</text>
</comment>
<proteinExistence type="inferred from homology"/>
<dbReference type="GO" id="GO:0008270">
    <property type="term" value="F:zinc ion binding"/>
    <property type="evidence" value="ECO:0007669"/>
    <property type="project" value="UniProtKB-UniRule"/>
</dbReference>
<keyword evidence="9" id="KW-0460">Magnesium</keyword>
<name>A0A3E0WAD8_9MICO</name>
<evidence type="ECO:0000256" key="12">
    <source>
        <dbReference type="HAMAP-Rule" id="MF_00974"/>
    </source>
</evidence>
<dbReference type="GO" id="GO:0006269">
    <property type="term" value="P:DNA replication, synthesis of primer"/>
    <property type="evidence" value="ECO:0007669"/>
    <property type="project" value="UniProtKB-UniRule"/>
</dbReference>
<dbReference type="Pfam" id="PF08278">
    <property type="entry name" value="DnaG_DnaB_bind"/>
    <property type="match status" value="1"/>
</dbReference>
<dbReference type="InterPro" id="IPR006295">
    <property type="entry name" value="DNA_primase_DnaG"/>
</dbReference>
<dbReference type="FunFam" id="3.90.980.10:FF:000001">
    <property type="entry name" value="DNA primase"/>
    <property type="match status" value="1"/>
</dbReference>
<keyword evidence="11 12" id="KW-0804">Transcription</keyword>
<dbReference type="SUPFAM" id="SSF56731">
    <property type="entry name" value="DNA primase core"/>
    <property type="match status" value="1"/>
</dbReference>
<evidence type="ECO:0000256" key="9">
    <source>
        <dbReference type="ARBA" id="ARBA00022842"/>
    </source>
</evidence>
<dbReference type="CDD" id="cd03364">
    <property type="entry name" value="TOPRIM_DnaG_primases"/>
    <property type="match status" value="1"/>
</dbReference>
<feature type="compositionally biased region" description="Low complexity" evidence="14">
    <location>
        <begin position="513"/>
        <end position="545"/>
    </location>
</feature>
<dbReference type="EMBL" id="NBXE01000020">
    <property type="protein sequence ID" value="RFA27162.1"/>
    <property type="molecule type" value="Genomic_DNA"/>
</dbReference>
<evidence type="ECO:0000256" key="2">
    <source>
        <dbReference type="ARBA" id="ARBA00022515"/>
    </source>
</evidence>